<name>A0A061SL58_9CHLO</name>
<feature type="chain" id="PRO_5001611277" evidence="2">
    <location>
        <begin position="30"/>
        <end position="448"/>
    </location>
</feature>
<accession>A0A061SL58</accession>
<evidence type="ECO:0000256" key="2">
    <source>
        <dbReference type="SAM" id="SignalP"/>
    </source>
</evidence>
<protein>
    <submittedName>
        <fullName evidence="3">Uncharacterized protein</fullName>
    </submittedName>
</protein>
<reference evidence="3" key="1">
    <citation type="submission" date="2014-05" db="EMBL/GenBank/DDBJ databases">
        <title>The transcriptome of the halophilic microalga Tetraselmis sp. GSL018 isolated from the Great Salt Lake, Utah.</title>
        <authorList>
            <person name="Jinkerson R.E."/>
            <person name="D'Adamo S."/>
            <person name="Posewitz M.C."/>
        </authorList>
    </citation>
    <scope>NUCLEOTIDE SEQUENCE</scope>
    <source>
        <strain evidence="3">GSL018</strain>
    </source>
</reference>
<organism evidence="3">
    <name type="scientific">Tetraselmis sp. GSL018</name>
    <dbReference type="NCBI Taxonomy" id="582737"/>
    <lineage>
        <taxon>Eukaryota</taxon>
        <taxon>Viridiplantae</taxon>
        <taxon>Chlorophyta</taxon>
        <taxon>core chlorophytes</taxon>
        <taxon>Chlorodendrophyceae</taxon>
        <taxon>Chlorodendrales</taxon>
        <taxon>Chlorodendraceae</taxon>
        <taxon>Tetraselmis</taxon>
    </lineage>
</organism>
<feature type="compositionally biased region" description="Basic and acidic residues" evidence="1">
    <location>
        <begin position="191"/>
        <end position="216"/>
    </location>
</feature>
<proteinExistence type="predicted"/>
<feature type="compositionally biased region" description="Polar residues" evidence="1">
    <location>
        <begin position="217"/>
        <end position="230"/>
    </location>
</feature>
<evidence type="ECO:0000313" key="3">
    <source>
        <dbReference type="EMBL" id="JAC83779.1"/>
    </source>
</evidence>
<evidence type="ECO:0000256" key="1">
    <source>
        <dbReference type="SAM" id="MobiDB-lite"/>
    </source>
</evidence>
<dbReference type="AlphaFoldDB" id="A0A061SL58"/>
<sequence length="448" mass="48595">MPNFPGKCRKHCPVFVVFFLLWEIEELRGYKVANVDSPEMKALRAALSDPTNLCVQSFGLRVLASQECGSWSILEILKLSSGKLPNKLPEKTCSQSCSDKAREQLNSPFCRDLKSKAISAGISVEPFSVGEILSSFGHNACNPVAKNSEETQFSNNVTNKQGAFFQNQLGGYSADVYMQQDGANPSDTAEESSKSLVESENRDPSDSTRQESKAQLENEQQGDKATTNSAGKHPTFAPFLNNLSGVETVDTQRSAKLLPFESSSGPRSEQTRIQATEEDSLTKLFRSPSSDFQDLASCVSSLLHALGKVCKTEISDVLLMAFSPALAKINPTLCSESCSESVTGVLQTAACRPLLRVAPQLNSSISIVEVFQVEKRCKRLLSAQGQTARNGLLTASSFPELASELLGQEEASRCFAQAEKDLVLSARCSAESALRNTTLEASSRFCKP</sequence>
<keyword evidence="2" id="KW-0732">Signal</keyword>
<dbReference type="EMBL" id="GBEZ01001174">
    <property type="protein sequence ID" value="JAC83779.1"/>
    <property type="molecule type" value="Transcribed_RNA"/>
</dbReference>
<feature type="non-terminal residue" evidence="3">
    <location>
        <position position="448"/>
    </location>
</feature>
<feature type="signal peptide" evidence="2">
    <location>
        <begin position="1"/>
        <end position="29"/>
    </location>
</feature>
<gene>
    <name evidence="3" type="ORF">TSPGSL018_2539</name>
</gene>
<feature type="region of interest" description="Disordered" evidence="1">
    <location>
        <begin position="178"/>
        <end position="239"/>
    </location>
</feature>